<dbReference type="InterPro" id="IPR023827">
    <property type="entry name" value="Peptidase_S8_Asp-AS"/>
</dbReference>
<feature type="active site" description="Charge relay system" evidence="5 6">
    <location>
        <position position="154"/>
    </location>
</feature>
<dbReference type="Proteomes" id="UP000770015">
    <property type="component" value="Unassembled WGS sequence"/>
</dbReference>
<evidence type="ECO:0000256" key="5">
    <source>
        <dbReference type="PIRSR" id="PIRSR615500-1"/>
    </source>
</evidence>
<evidence type="ECO:0000256" key="2">
    <source>
        <dbReference type="ARBA" id="ARBA00022670"/>
    </source>
</evidence>
<feature type="active site" description="Charge relay system" evidence="5 6">
    <location>
        <position position="393"/>
    </location>
</feature>
<dbReference type="PROSITE" id="PS00137">
    <property type="entry name" value="SUBTILASE_HIS"/>
    <property type="match status" value="1"/>
</dbReference>
<dbReference type="PANTHER" id="PTHR43399:SF4">
    <property type="entry name" value="CELL WALL-ASSOCIATED PROTEASE"/>
    <property type="match status" value="1"/>
</dbReference>
<comment type="similarity">
    <text evidence="1 6">Belongs to the peptidase S8 family.</text>
</comment>
<name>A0A9P8VHQ8_9PEZI</name>
<proteinExistence type="inferred from homology"/>
<keyword evidence="4 6" id="KW-0720">Serine protease</keyword>
<dbReference type="OrthoDB" id="10256524at2759"/>
<dbReference type="PROSITE" id="PS51892">
    <property type="entry name" value="SUBTILASE"/>
    <property type="match status" value="1"/>
</dbReference>
<dbReference type="Gene3D" id="3.40.50.200">
    <property type="entry name" value="Peptidase S8/S53 domain"/>
    <property type="match status" value="1"/>
</dbReference>
<dbReference type="InterPro" id="IPR015500">
    <property type="entry name" value="Peptidase_S8_subtilisin-rel"/>
</dbReference>
<keyword evidence="3 6" id="KW-0378">Hydrolase</keyword>
<dbReference type="InterPro" id="IPR000209">
    <property type="entry name" value="Peptidase_S8/S53_dom"/>
</dbReference>
<dbReference type="AlphaFoldDB" id="A0A9P8VHQ8"/>
<dbReference type="InterPro" id="IPR036852">
    <property type="entry name" value="Peptidase_S8/S53_dom_sf"/>
</dbReference>
<keyword evidence="2 6" id="KW-0645">Protease</keyword>
<evidence type="ECO:0000313" key="9">
    <source>
        <dbReference type="Proteomes" id="UP000770015"/>
    </source>
</evidence>
<evidence type="ECO:0000256" key="3">
    <source>
        <dbReference type="ARBA" id="ARBA00022801"/>
    </source>
</evidence>
<evidence type="ECO:0000313" key="8">
    <source>
        <dbReference type="EMBL" id="KAH6692648.1"/>
    </source>
</evidence>
<dbReference type="PROSITE" id="PS00136">
    <property type="entry name" value="SUBTILASE_ASP"/>
    <property type="match status" value="1"/>
</dbReference>
<dbReference type="InterPro" id="IPR022398">
    <property type="entry name" value="Peptidase_S8_His-AS"/>
</dbReference>
<feature type="domain" description="Peptidase S8/S53" evidence="7">
    <location>
        <begin position="145"/>
        <end position="442"/>
    </location>
</feature>
<evidence type="ECO:0000256" key="4">
    <source>
        <dbReference type="ARBA" id="ARBA00022825"/>
    </source>
</evidence>
<dbReference type="CDD" id="cd07489">
    <property type="entry name" value="Peptidases_S8_5"/>
    <property type="match status" value="1"/>
</dbReference>
<dbReference type="InterPro" id="IPR034187">
    <property type="entry name" value="Peptidases_S8_5"/>
</dbReference>
<organism evidence="8 9">
    <name type="scientific">Plectosphaerella plurivora</name>
    <dbReference type="NCBI Taxonomy" id="936078"/>
    <lineage>
        <taxon>Eukaryota</taxon>
        <taxon>Fungi</taxon>
        <taxon>Dikarya</taxon>
        <taxon>Ascomycota</taxon>
        <taxon>Pezizomycotina</taxon>
        <taxon>Sordariomycetes</taxon>
        <taxon>Hypocreomycetidae</taxon>
        <taxon>Glomerellales</taxon>
        <taxon>Plectosphaerellaceae</taxon>
        <taxon>Plectosphaerella</taxon>
    </lineage>
</organism>
<evidence type="ECO:0000259" key="7">
    <source>
        <dbReference type="Pfam" id="PF00082"/>
    </source>
</evidence>
<dbReference type="SUPFAM" id="SSF52743">
    <property type="entry name" value="Subtilisin-like"/>
    <property type="match status" value="1"/>
</dbReference>
<keyword evidence="9" id="KW-1185">Reference proteome</keyword>
<dbReference type="GO" id="GO:0004252">
    <property type="term" value="F:serine-type endopeptidase activity"/>
    <property type="evidence" value="ECO:0007669"/>
    <property type="project" value="UniProtKB-UniRule"/>
</dbReference>
<comment type="caution">
    <text evidence="8">The sequence shown here is derived from an EMBL/GenBank/DDBJ whole genome shotgun (WGS) entry which is preliminary data.</text>
</comment>
<feature type="active site" description="Charge relay system" evidence="5 6">
    <location>
        <position position="204"/>
    </location>
</feature>
<accession>A0A9P8VHQ8</accession>
<dbReference type="PANTHER" id="PTHR43399">
    <property type="entry name" value="SUBTILISIN-RELATED"/>
    <property type="match status" value="1"/>
</dbReference>
<dbReference type="InterPro" id="IPR051048">
    <property type="entry name" value="Peptidase_S8/S53_subtilisin"/>
</dbReference>
<protein>
    <submittedName>
        <fullName evidence="8">Subtilase</fullName>
    </submittedName>
</protein>
<reference evidence="8" key="1">
    <citation type="journal article" date="2021" name="Nat. Commun.">
        <title>Genetic determinants of endophytism in the Arabidopsis root mycobiome.</title>
        <authorList>
            <person name="Mesny F."/>
            <person name="Miyauchi S."/>
            <person name="Thiergart T."/>
            <person name="Pickel B."/>
            <person name="Atanasova L."/>
            <person name="Karlsson M."/>
            <person name="Huettel B."/>
            <person name="Barry K.W."/>
            <person name="Haridas S."/>
            <person name="Chen C."/>
            <person name="Bauer D."/>
            <person name="Andreopoulos W."/>
            <person name="Pangilinan J."/>
            <person name="LaButti K."/>
            <person name="Riley R."/>
            <person name="Lipzen A."/>
            <person name="Clum A."/>
            <person name="Drula E."/>
            <person name="Henrissat B."/>
            <person name="Kohler A."/>
            <person name="Grigoriev I.V."/>
            <person name="Martin F.M."/>
            <person name="Hacquard S."/>
        </authorList>
    </citation>
    <scope>NUCLEOTIDE SEQUENCE</scope>
    <source>
        <strain evidence="8">MPI-SDFR-AT-0117</strain>
    </source>
</reference>
<sequence length="712" mass="75804">MRPSRLQDVLLASCGWAHARGLASRDIDSTVERQYVPGAYSFSGSQDTGAFLAGLSSKSGVSGVSERLRLDSAMFRGASFNLKVAEGDKEEDALTRLQALPELNLSWTARHKPAAKFQRRQVGNGGYSSHVMTQTDRLHKQGITGKGLRIGIVDTGIDYTHPALGGCFGPGCLVEFGADLVGEGYDGTAPPNPDDDPFEECNGHGTHVAGIIAALENPLGFIGAASGAKIGMYRAFSCSDSTTLDALMAATSKAYEDGSDIITGSIGVASGWSQNPFALLVSRIVAAGVPCTFAAGTKVGGTEGLFGISTPSDGDGVIAVLSFQNTHLTTSDAATVVVTETIDKAMGGYISHFTSWGPTFDVKLKPDVGAPGGNILSTLPVVMGGYGVESGTSMACPLLVAIVTLIAEARGTRDPTHITALLSSTATPGHEELAPVPQQGAGLVQAYDAAFSQVILDKTRLSFNDTENFVPQDVFTAKNHGNTTVKFTLLHRPALTANTLWPDVDVSALPIYSGWVVLNGTSDNGPISPIVLPYVGAASPMRHVTVFASSRLFTSRSDNPRSPILPAGATIQIPVPNTNLDWARDPLEETELILPVGAFPSQHIWLVMGSAEVRLEVQQVVPSCYIPAPQQLDNVLGEKTLGNIAGYPSTYHRHIVWMAPWDGRLADGSWAAPGRYRFILYALRTYGDRSKGEDWDHFFSTEFRVRYVRTYV</sequence>
<dbReference type="PRINTS" id="PR00723">
    <property type="entry name" value="SUBTILISIN"/>
</dbReference>
<gene>
    <name evidence="8" type="ORF">F5X68DRAFT_220731</name>
</gene>
<evidence type="ECO:0000256" key="6">
    <source>
        <dbReference type="PROSITE-ProRule" id="PRU01240"/>
    </source>
</evidence>
<dbReference type="Pfam" id="PF00082">
    <property type="entry name" value="Peptidase_S8"/>
    <property type="match status" value="1"/>
</dbReference>
<dbReference type="GO" id="GO:0006508">
    <property type="term" value="P:proteolysis"/>
    <property type="evidence" value="ECO:0007669"/>
    <property type="project" value="UniProtKB-KW"/>
</dbReference>
<evidence type="ECO:0000256" key="1">
    <source>
        <dbReference type="ARBA" id="ARBA00011073"/>
    </source>
</evidence>
<dbReference type="EMBL" id="JAGSXJ010000004">
    <property type="protein sequence ID" value="KAH6692648.1"/>
    <property type="molecule type" value="Genomic_DNA"/>
</dbReference>